<dbReference type="PROSITE" id="PS51741">
    <property type="entry name" value="F_BAR"/>
    <property type="match status" value="1"/>
</dbReference>
<feature type="compositionally biased region" description="Basic and acidic residues" evidence="2">
    <location>
        <begin position="13"/>
        <end position="32"/>
    </location>
</feature>
<reference evidence="4 5" key="1">
    <citation type="submission" date="2023-09" db="EMBL/GenBank/DDBJ databases">
        <title>Nesidiocoris tenuis whole genome shotgun sequence.</title>
        <authorList>
            <person name="Shibata T."/>
            <person name="Shimoda M."/>
            <person name="Kobayashi T."/>
            <person name="Uehara T."/>
        </authorList>
    </citation>
    <scope>NUCLEOTIDE SEQUENCE [LARGE SCALE GENOMIC DNA]</scope>
    <source>
        <strain evidence="4 5">Japan</strain>
    </source>
</reference>
<dbReference type="PANTHER" id="PTHR15735">
    <property type="entry name" value="FCH AND DOUBLE SH3 DOMAINS PROTEIN"/>
    <property type="match status" value="1"/>
</dbReference>
<dbReference type="PANTHER" id="PTHR15735:SF12">
    <property type="entry name" value="CDC42-INTERACTING PROTEIN 4, ISOFORM B"/>
    <property type="match status" value="1"/>
</dbReference>
<dbReference type="SUPFAM" id="SSF103657">
    <property type="entry name" value="BAR/IMD domain-like"/>
    <property type="match status" value="1"/>
</dbReference>
<name>A0ABN7AKR3_9HEMI</name>
<dbReference type="InterPro" id="IPR027267">
    <property type="entry name" value="AH/BAR_dom_sf"/>
</dbReference>
<organism evidence="4 5">
    <name type="scientific">Nesidiocoris tenuis</name>
    <dbReference type="NCBI Taxonomy" id="355587"/>
    <lineage>
        <taxon>Eukaryota</taxon>
        <taxon>Metazoa</taxon>
        <taxon>Ecdysozoa</taxon>
        <taxon>Arthropoda</taxon>
        <taxon>Hexapoda</taxon>
        <taxon>Insecta</taxon>
        <taxon>Pterygota</taxon>
        <taxon>Neoptera</taxon>
        <taxon>Paraneoptera</taxon>
        <taxon>Hemiptera</taxon>
        <taxon>Heteroptera</taxon>
        <taxon>Panheteroptera</taxon>
        <taxon>Cimicomorpha</taxon>
        <taxon>Miridae</taxon>
        <taxon>Dicyphina</taxon>
        <taxon>Nesidiocoris</taxon>
    </lineage>
</organism>
<proteinExistence type="predicted"/>
<sequence length="220" mass="25427">MMTQLSSQIANLERSRKNYEKASKEADRATDSFKRADADLNLSRAEVEKQKMNMTIKQQQCEDAKNEYANQLQRTNEQQRQHYQHLMPEIFRQLQELDEKRIRNIRNFMVQSVEVERNVFPIINQCLDGIVVAAKQINEKEDTLLVIERYKSGFDPPADFPFDDLSRPDGVHHTPTIHPALVLKPEAVTVKGTMSSAKFKKRVGIFGIFSSNKVLSENLF</sequence>
<dbReference type="Gene3D" id="1.20.1270.60">
    <property type="entry name" value="Arfaptin homology (AH) domain/BAR domain"/>
    <property type="match status" value="1"/>
</dbReference>
<keyword evidence="5" id="KW-1185">Reference proteome</keyword>
<evidence type="ECO:0000256" key="2">
    <source>
        <dbReference type="SAM" id="MobiDB-lite"/>
    </source>
</evidence>
<dbReference type="Proteomes" id="UP001307889">
    <property type="component" value="Chromosome 4"/>
</dbReference>
<evidence type="ECO:0000259" key="3">
    <source>
        <dbReference type="PROSITE" id="PS51741"/>
    </source>
</evidence>
<evidence type="ECO:0000313" key="5">
    <source>
        <dbReference type="Proteomes" id="UP001307889"/>
    </source>
</evidence>
<keyword evidence="1" id="KW-0175">Coiled coil</keyword>
<feature type="region of interest" description="Disordered" evidence="2">
    <location>
        <begin position="1"/>
        <end position="32"/>
    </location>
</feature>
<gene>
    <name evidence="4" type="ORF">NTJ_05625</name>
</gene>
<evidence type="ECO:0000256" key="1">
    <source>
        <dbReference type="PROSITE-ProRule" id="PRU01077"/>
    </source>
</evidence>
<protein>
    <submittedName>
        <fullName evidence="4">SH3 domain</fullName>
    </submittedName>
</protein>
<dbReference type="EMBL" id="AP028912">
    <property type="protein sequence ID" value="BES92816.1"/>
    <property type="molecule type" value="Genomic_DNA"/>
</dbReference>
<feature type="compositionally biased region" description="Polar residues" evidence="2">
    <location>
        <begin position="1"/>
        <end position="10"/>
    </location>
</feature>
<evidence type="ECO:0000313" key="4">
    <source>
        <dbReference type="EMBL" id="BES92816.1"/>
    </source>
</evidence>
<dbReference type="InterPro" id="IPR031160">
    <property type="entry name" value="F_BAR_dom"/>
</dbReference>
<feature type="domain" description="F-BAR" evidence="3">
    <location>
        <begin position="1"/>
        <end position="142"/>
    </location>
</feature>
<accession>A0ABN7AKR3</accession>